<organism evidence="1 2">
    <name type="scientific">Armillaria borealis</name>
    <dbReference type="NCBI Taxonomy" id="47425"/>
    <lineage>
        <taxon>Eukaryota</taxon>
        <taxon>Fungi</taxon>
        <taxon>Dikarya</taxon>
        <taxon>Basidiomycota</taxon>
        <taxon>Agaricomycotina</taxon>
        <taxon>Agaricomycetes</taxon>
        <taxon>Agaricomycetidae</taxon>
        <taxon>Agaricales</taxon>
        <taxon>Marasmiineae</taxon>
        <taxon>Physalacriaceae</taxon>
        <taxon>Armillaria</taxon>
    </lineage>
</organism>
<evidence type="ECO:0000313" key="1">
    <source>
        <dbReference type="EMBL" id="KAK0449955.1"/>
    </source>
</evidence>
<name>A0AA39JY45_9AGAR</name>
<evidence type="ECO:0000313" key="2">
    <source>
        <dbReference type="Proteomes" id="UP001175226"/>
    </source>
</evidence>
<reference evidence="1" key="1">
    <citation type="submission" date="2023-06" db="EMBL/GenBank/DDBJ databases">
        <authorList>
            <consortium name="Lawrence Berkeley National Laboratory"/>
            <person name="Ahrendt S."/>
            <person name="Sahu N."/>
            <person name="Indic B."/>
            <person name="Wong-Bajracharya J."/>
            <person name="Merenyi Z."/>
            <person name="Ke H.-M."/>
            <person name="Monk M."/>
            <person name="Kocsube S."/>
            <person name="Drula E."/>
            <person name="Lipzen A."/>
            <person name="Balint B."/>
            <person name="Henrissat B."/>
            <person name="Andreopoulos B."/>
            <person name="Martin F.M."/>
            <person name="Harder C.B."/>
            <person name="Rigling D."/>
            <person name="Ford K.L."/>
            <person name="Foster G.D."/>
            <person name="Pangilinan J."/>
            <person name="Papanicolaou A."/>
            <person name="Barry K."/>
            <person name="LaButti K."/>
            <person name="Viragh M."/>
            <person name="Koriabine M."/>
            <person name="Yan M."/>
            <person name="Riley R."/>
            <person name="Champramary S."/>
            <person name="Plett K.L."/>
            <person name="Tsai I.J."/>
            <person name="Slot J."/>
            <person name="Sipos G."/>
            <person name="Plett J."/>
            <person name="Nagy L.G."/>
            <person name="Grigoriev I.V."/>
        </authorList>
    </citation>
    <scope>NUCLEOTIDE SEQUENCE</scope>
    <source>
        <strain evidence="1">FPL87.14</strain>
    </source>
</reference>
<protein>
    <submittedName>
        <fullName evidence="1">Uncharacterized protein</fullName>
    </submittedName>
</protein>
<accession>A0AA39JY45</accession>
<sequence length="200" mass="21923">MEHNFRLFLQVLKVKDMVKAITNDLVGKYTLPDTIRKTAQDYALAAVPAPNLQAYKASALAASIMIHCSINDKDIKQSDDIATLVVACISTTKTQSTLAVRMHCLFAMHYIDGMLVQKCKAFTTASLLVGAFKNIYEQDMQQYGSPDGIDNPIVVVKKMESWLTTLNNACGKVLAAMEVKSKSLKKSRGNKGVRPGNPVP</sequence>
<gene>
    <name evidence="1" type="ORF">EV421DRAFT_1899470</name>
</gene>
<dbReference type="EMBL" id="JAUEPT010000007">
    <property type="protein sequence ID" value="KAK0449955.1"/>
    <property type="molecule type" value="Genomic_DNA"/>
</dbReference>
<proteinExistence type="predicted"/>
<comment type="caution">
    <text evidence="1">The sequence shown here is derived from an EMBL/GenBank/DDBJ whole genome shotgun (WGS) entry which is preliminary data.</text>
</comment>
<keyword evidence="2" id="KW-1185">Reference proteome</keyword>
<dbReference type="AlphaFoldDB" id="A0AA39JY45"/>
<dbReference type="Proteomes" id="UP001175226">
    <property type="component" value="Unassembled WGS sequence"/>
</dbReference>